<dbReference type="FunFam" id="3.10.50.40:FF:000006">
    <property type="entry name" value="Peptidyl-prolyl cis-trans isomerase"/>
    <property type="match status" value="1"/>
</dbReference>
<dbReference type="PROSITE" id="PS50059">
    <property type="entry name" value="FKBP_PPIASE"/>
    <property type="match status" value="1"/>
</dbReference>
<dbReference type="InterPro" id="IPR046357">
    <property type="entry name" value="PPIase_dom_sf"/>
</dbReference>
<comment type="caution">
    <text evidence="8">The sequence shown here is derived from an EMBL/GenBank/DDBJ whole genome shotgun (WGS) entry which is preliminary data.</text>
</comment>
<dbReference type="SUPFAM" id="SSF54534">
    <property type="entry name" value="FKBP-like"/>
    <property type="match status" value="1"/>
</dbReference>
<evidence type="ECO:0000259" key="7">
    <source>
        <dbReference type="PROSITE" id="PS50059"/>
    </source>
</evidence>
<dbReference type="STRING" id="452589.G9NGG6"/>
<dbReference type="InterPro" id="IPR050689">
    <property type="entry name" value="FKBP-type_PPIase"/>
</dbReference>
<dbReference type="eggNOG" id="KOG0544">
    <property type="taxonomic scope" value="Eukaryota"/>
</dbReference>
<dbReference type="EMBL" id="ABDG02000014">
    <property type="protein sequence ID" value="EHK50377.1"/>
    <property type="molecule type" value="Genomic_DNA"/>
</dbReference>
<evidence type="ECO:0000313" key="9">
    <source>
        <dbReference type="Proteomes" id="UP000005426"/>
    </source>
</evidence>
<dbReference type="GeneID" id="25780691"/>
<dbReference type="AlphaFoldDB" id="G9NGG6"/>
<comment type="similarity">
    <text evidence="5">Belongs to the FKBP-type PPIase family. FKBP1 subfamily.</text>
</comment>
<proteinExistence type="inferred from homology"/>
<organism evidence="8 9">
    <name type="scientific">Hypocrea atroviridis (strain ATCC 20476 / IMI 206040)</name>
    <name type="common">Trichoderma atroviride</name>
    <dbReference type="NCBI Taxonomy" id="452589"/>
    <lineage>
        <taxon>Eukaryota</taxon>
        <taxon>Fungi</taxon>
        <taxon>Dikarya</taxon>
        <taxon>Ascomycota</taxon>
        <taxon>Pezizomycotina</taxon>
        <taxon>Sordariomycetes</taxon>
        <taxon>Hypocreomycetidae</taxon>
        <taxon>Hypocreales</taxon>
        <taxon>Hypocreaceae</taxon>
        <taxon>Trichoderma</taxon>
    </lineage>
</organism>
<dbReference type="RefSeq" id="XP_013948547.1">
    <property type="nucleotide sequence ID" value="XM_014093072.1"/>
</dbReference>
<evidence type="ECO:0000256" key="6">
    <source>
        <dbReference type="PROSITE-ProRule" id="PRU00277"/>
    </source>
</evidence>
<gene>
    <name evidence="8" type="ORF">TRIATDRAFT_297179</name>
</gene>
<feature type="domain" description="PPIase FKBP-type" evidence="7">
    <location>
        <begin position="19"/>
        <end position="113"/>
    </location>
</feature>
<evidence type="ECO:0000256" key="3">
    <source>
        <dbReference type="ARBA" id="ARBA00023110"/>
    </source>
</evidence>
<dbReference type="KEGG" id="tatv:25780691"/>
<dbReference type="EC" id="5.2.1.8" evidence="2 6"/>
<dbReference type="GO" id="GO:0003755">
    <property type="term" value="F:peptidyl-prolyl cis-trans isomerase activity"/>
    <property type="evidence" value="ECO:0007669"/>
    <property type="project" value="UniProtKB-KW"/>
</dbReference>
<name>G9NGG6_HYPAI</name>
<dbReference type="Proteomes" id="UP000005426">
    <property type="component" value="Unassembled WGS sequence"/>
</dbReference>
<keyword evidence="4 6" id="KW-0413">Isomerase</keyword>
<dbReference type="InterPro" id="IPR001179">
    <property type="entry name" value="PPIase_FKBP_dom"/>
</dbReference>
<keyword evidence="3 6" id="KW-0697">Rotamase</keyword>
<dbReference type="HOGENOM" id="CLU_013615_12_1_1"/>
<evidence type="ECO:0000256" key="4">
    <source>
        <dbReference type="ARBA" id="ARBA00023235"/>
    </source>
</evidence>
<keyword evidence="9" id="KW-1185">Reference proteome</keyword>
<dbReference type="Gene3D" id="3.10.50.40">
    <property type="match status" value="1"/>
</dbReference>
<dbReference type="OMA" id="EQFDASW"/>
<dbReference type="GO" id="GO:0005737">
    <property type="term" value="C:cytoplasm"/>
    <property type="evidence" value="ECO:0007669"/>
    <property type="project" value="TreeGrafter"/>
</dbReference>
<sequence length="134" mass="14605">MSVTVTTLQQGSGESPLKGDKIVMHYTGWLKDTSQPENKGKQFDSSIGRGTFETAIGVGSVIGGWDHGVPTMKVGGKARLEITSDWAYGARGYPPIIPARSDLIFDVELLNFIPAPADQRKPWPANWFDNVTLN</sequence>
<dbReference type="PANTHER" id="PTHR10516">
    <property type="entry name" value="PEPTIDYL-PROLYL CIS-TRANS ISOMERASE"/>
    <property type="match status" value="1"/>
</dbReference>
<accession>G9NGG6</accession>
<dbReference type="OrthoDB" id="1902587at2759"/>
<dbReference type="PANTHER" id="PTHR10516:SF443">
    <property type="entry name" value="FK506-BINDING PROTEIN 59-RELATED"/>
    <property type="match status" value="1"/>
</dbReference>
<protein>
    <recommendedName>
        <fullName evidence="2 6">peptidylprolyl isomerase</fullName>
        <ecNumber evidence="2 6">5.2.1.8</ecNumber>
    </recommendedName>
</protein>
<evidence type="ECO:0000313" key="8">
    <source>
        <dbReference type="EMBL" id="EHK50377.1"/>
    </source>
</evidence>
<reference evidence="8 9" key="1">
    <citation type="journal article" date="2011" name="Genome Biol.">
        <title>Comparative genome sequence analysis underscores mycoparasitism as the ancestral life style of Trichoderma.</title>
        <authorList>
            <person name="Kubicek C.P."/>
            <person name="Herrera-Estrella A."/>
            <person name="Seidl-Seiboth V."/>
            <person name="Martinez D.A."/>
            <person name="Druzhinina I.S."/>
            <person name="Thon M."/>
            <person name="Zeilinger S."/>
            <person name="Casas-Flores S."/>
            <person name="Horwitz B.A."/>
            <person name="Mukherjee P.K."/>
            <person name="Mukherjee M."/>
            <person name="Kredics L."/>
            <person name="Alcaraz L.D."/>
            <person name="Aerts A."/>
            <person name="Antal Z."/>
            <person name="Atanasova L."/>
            <person name="Cervantes-Badillo M.G."/>
            <person name="Challacombe J."/>
            <person name="Chertkov O."/>
            <person name="McCluskey K."/>
            <person name="Coulpier F."/>
            <person name="Deshpande N."/>
            <person name="von Doehren H."/>
            <person name="Ebbole D.J."/>
            <person name="Esquivel-Naranjo E.U."/>
            <person name="Fekete E."/>
            <person name="Flipphi M."/>
            <person name="Glaser F."/>
            <person name="Gomez-Rodriguez E.Y."/>
            <person name="Gruber S."/>
            <person name="Han C."/>
            <person name="Henrissat B."/>
            <person name="Hermosa R."/>
            <person name="Hernandez-Onate M."/>
            <person name="Karaffa L."/>
            <person name="Kosti I."/>
            <person name="Le Crom S."/>
            <person name="Lindquist E."/>
            <person name="Lucas S."/>
            <person name="Luebeck M."/>
            <person name="Luebeck P.S."/>
            <person name="Margeot A."/>
            <person name="Metz B."/>
            <person name="Misra M."/>
            <person name="Nevalainen H."/>
            <person name="Omann M."/>
            <person name="Packer N."/>
            <person name="Perrone G."/>
            <person name="Uresti-Rivera E.E."/>
            <person name="Salamov A."/>
            <person name="Schmoll M."/>
            <person name="Seiboth B."/>
            <person name="Shapiro H."/>
            <person name="Sukno S."/>
            <person name="Tamayo-Ramos J.A."/>
            <person name="Tisch D."/>
            <person name="Wiest A."/>
            <person name="Wilkinson H.H."/>
            <person name="Zhang M."/>
            <person name="Coutinho P.M."/>
            <person name="Kenerley C.M."/>
            <person name="Monte E."/>
            <person name="Baker S.E."/>
            <person name="Grigoriev I.V."/>
        </authorList>
    </citation>
    <scope>NUCLEOTIDE SEQUENCE [LARGE SCALE GENOMIC DNA]</scope>
    <source>
        <strain evidence="9">ATCC 20476 / IMI 206040</strain>
    </source>
</reference>
<comment type="catalytic activity">
    <reaction evidence="1 6">
        <text>[protein]-peptidylproline (omega=180) = [protein]-peptidylproline (omega=0)</text>
        <dbReference type="Rhea" id="RHEA:16237"/>
        <dbReference type="Rhea" id="RHEA-COMP:10747"/>
        <dbReference type="Rhea" id="RHEA-COMP:10748"/>
        <dbReference type="ChEBI" id="CHEBI:83833"/>
        <dbReference type="ChEBI" id="CHEBI:83834"/>
        <dbReference type="EC" id="5.2.1.8"/>
    </reaction>
</comment>
<evidence type="ECO:0000256" key="5">
    <source>
        <dbReference type="ARBA" id="ARBA00038106"/>
    </source>
</evidence>
<evidence type="ECO:0000256" key="1">
    <source>
        <dbReference type="ARBA" id="ARBA00000971"/>
    </source>
</evidence>
<dbReference type="Pfam" id="PF00254">
    <property type="entry name" value="FKBP_C"/>
    <property type="match status" value="1"/>
</dbReference>
<evidence type="ECO:0000256" key="2">
    <source>
        <dbReference type="ARBA" id="ARBA00013194"/>
    </source>
</evidence>